<feature type="non-terminal residue" evidence="1">
    <location>
        <position position="68"/>
    </location>
</feature>
<protein>
    <submittedName>
        <fullName evidence="1">IPIL1 protein</fullName>
    </submittedName>
</protein>
<evidence type="ECO:0000313" key="1">
    <source>
        <dbReference type="EMBL" id="NXT20751.1"/>
    </source>
</evidence>
<accession>A0A7L3AKN6</accession>
<dbReference type="EMBL" id="VZTO01007961">
    <property type="protein sequence ID" value="NXT20751.1"/>
    <property type="molecule type" value="Genomic_DNA"/>
</dbReference>
<name>A0A7L3AKN6_9AVES</name>
<comment type="caution">
    <text evidence="1">The sequence shown here is derived from an EMBL/GenBank/DDBJ whole genome shotgun (WGS) entry which is preliminary data.</text>
</comment>
<organism evidence="1 2">
    <name type="scientific">Syrrhaptes paradoxus</name>
    <name type="common">Pallas's sandgrouse</name>
    <dbReference type="NCBI Taxonomy" id="302527"/>
    <lineage>
        <taxon>Eukaryota</taxon>
        <taxon>Metazoa</taxon>
        <taxon>Chordata</taxon>
        <taxon>Craniata</taxon>
        <taxon>Vertebrata</taxon>
        <taxon>Euteleostomi</taxon>
        <taxon>Archelosauria</taxon>
        <taxon>Archosauria</taxon>
        <taxon>Dinosauria</taxon>
        <taxon>Saurischia</taxon>
        <taxon>Theropoda</taxon>
        <taxon>Coelurosauria</taxon>
        <taxon>Aves</taxon>
        <taxon>Neognathae</taxon>
        <taxon>Neoaves</taxon>
        <taxon>Columbimorphae</taxon>
        <taxon>Pterocliformes</taxon>
        <taxon>Pteroclidae</taxon>
        <taxon>Syrrhaptes</taxon>
    </lineage>
</organism>
<keyword evidence="2" id="KW-1185">Reference proteome</keyword>
<reference evidence="1 2" key="1">
    <citation type="submission" date="2019-09" db="EMBL/GenBank/DDBJ databases">
        <title>Bird 10,000 Genomes (B10K) Project - Family phase.</title>
        <authorList>
            <person name="Zhang G."/>
        </authorList>
    </citation>
    <scope>NUCLEOTIDE SEQUENCE [LARGE SCALE GENOMIC DNA]</scope>
    <source>
        <strain evidence="1">B10K-DU-003-42</strain>
        <tissue evidence="1">Mixed tissue sample</tissue>
    </source>
</reference>
<proteinExistence type="predicted"/>
<feature type="non-terminal residue" evidence="1">
    <location>
        <position position="1"/>
    </location>
</feature>
<gene>
    <name evidence="1" type="primary">Itpripl1</name>
    <name evidence="1" type="ORF">SYRPAR_R14076</name>
</gene>
<dbReference type="AlphaFoldDB" id="A0A7L3AKN6"/>
<dbReference type="Proteomes" id="UP000536260">
    <property type="component" value="Unassembled WGS sequence"/>
</dbReference>
<sequence length="68" mass="7593">KLAEDLADELLAACQRLSRKNFNPRLQPAMGVGCVHKGWSNQHDNVLYRLLVPLQPPPGHDFCLELGT</sequence>
<evidence type="ECO:0000313" key="2">
    <source>
        <dbReference type="Proteomes" id="UP000536260"/>
    </source>
</evidence>